<organism evidence="2 3">
    <name type="scientific">Dillenia turbinata</name>
    <dbReference type="NCBI Taxonomy" id="194707"/>
    <lineage>
        <taxon>Eukaryota</taxon>
        <taxon>Viridiplantae</taxon>
        <taxon>Streptophyta</taxon>
        <taxon>Embryophyta</taxon>
        <taxon>Tracheophyta</taxon>
        <taxon>Spermatophyta</taxon>
        <taxon>Magnoliopsida</taxon>
        <taxon>eudicotyledons</taxon>
        <taxon>Gunneridae</taxon>
        <taxon>Pentapetalae</taxon>
        <taxon>Dilleniales</taxon>
        <taxon>Dilleniaceae</taxon>
        <taxon>Dillenia</taxon>
    </lineage>
</organism>
<dbReference type="SUPFAM" id="SSF103612">
    <property type="entry name" value="SBT domain"/>
    <property type="match status" value="1"/>
</dbReference>
<dbReference type="AlphaFoldDB" id="A0AAN8WAG6"/>
<dbReference type="PANTHER" id="PTHR48060:SF24">
    <property type="entry name" value="NON-SPECIFIC SERINE_THREONINE PROTEIN KINASE"/>
    <property type="match status" value="1"/>
</dbReference>
<dbReference type="Pfam" id="PF00560">
    <property type="entry name" value="LRR_1"/>
    <property type="match status" value="3"/>
</dbReference>
<name>A0AAN8WAG6_9MAGN</name>
<dbReference type="Gene3D" id="4.10.1100.10">
    <property type="entry name" value="Transcription factor, SBP-box domain"/>
    <property type="match status" value="1"/>
</dbReference>
<reference evidence="2 3" key="1">
    <citation type="submission" date="2023-12" db="EMBL/GenBank/DDBJ databases">
        <title>A high-quality genome assembly for Dillenia turbinata (Dilleniales).</title>
        <authorList>
            <person name="Chanderbali A."/>
        </authorList>
    </citation>
    <scope>NUCLEOTIDE SEQUENCE [LARGE SCALE GENOMIC DNA]</scope>
    <source>
        <strain evidence="2">LSX21</strain>
        <tissue evidence="2">Leaf</tissue>
    </source>
</reference>
<dbReference type="FunFam" id="3.80.10.10:FF:000186">
    <property type="entry name" value="LRR receptor-like serine/threonine-protein kinase ERECTA"/>
    <property type="match status" value="1"/>
</dbReference>
<dbReference type="PANTHER" id="PTHR48060">
    <property type="entry name" value="DNA DAMAGE-REPAIR/TOLERATION PROTEIN DRT100"/>
    <property type="match status" value="1"/>
</dbReference>
<dbReference type="Gene3D" id="3.80.10.10">
    <property type="entry name" value="Ribonuclease Inhibitor"/>
    <property type="match status" value="1"/>
</dbReference>
<comment type="caution">
    <text evidence="2">The sequence shown here is derived from an EMBL/GenBank/DDBJ whole genome shotgun (WGS) entry which is preliminary data.</text>
</comment>
<dbReference type="Proteomes" id="UP001370490">
    <property type="component" value="Unassembled WGS sequence"/>
</dbReference>
<keyword evidence="3" id="KW-1185">Reference proteome</keyword>
<gene>
    <name evidence="2" type="ORF">RJ641_001498</name>
</gene>
<dbReference type="EMBL" id="JBAMMX010000001">
    <property type="protein sequence ID" value="KAK6948025.1"/>
    <property type="molecule type" value="Genomic_DNA"/>
</dbReference>
<dbReference type="InterPro" id="IPR001611">
    <property type="entry name" value="Leu-rich_rpt"/>
</dbReference>
<dbReference type="InterPro" id="IPR053211">
    <property type="entry name" value="DNA_repair-toleration"/>
</dbReference>
<accession>A0AAN8WAG6</accession>
<dbReference type="GO" id="GO:0003677">
    <property type="term" value="F:DNA binding"/>
    <property type="evidence" value="ECO:0007669"/>
    <property type="project" value="InterPro"/>
</dbReference>
<evidence type="ECO:0000313" key="2">
    <source>
        <dbReference type="EMBL" id="KAK6948025.1"/>
    </source>
</evidence>
<proteinExistence type="predicted"/>
<sequence>MTSNLARRSTLKIWVLEITRNRELGRCQIRRHRSSQMDMQMGSASLASNSLNDLKLGKKIYFEDLGIRDNTKSGIGSLSNPPASVFESRGGGVVQGTQPLRCQVEGCRVGLSDAKAYYSRHKCDLLKDVYLCAVIDRDLARDKLIGDIARLIYWNEVLEYLDISYNQNIGKIPYNIGFLQVATLFLQGNKLTGKIPEVIGMMQALAVLDLNENVLVGPIPSILGNLSYRGKFYLHGIQLIGPIPPEVGNMSKLSYLQLNDNQLVGSIPVEPGKLGQLFELNIANDNLEGPIPPNIS</sequence>
<evidence type="ECO:0000256" key="1">
    <source>
        <dbReference type="ARBA" id="ARBA00022729"/>
    </source>
</evidence>
<dbReference type="InterPro" id="IPR032675">
    <property type="entry name" value="LRR_dom_sf"/>
</dbReference>
<protein>
    <submittedName>
        <fullName evidence="2">Leucine-rich repeat</fullName>
    </submittedName>
</protein>
<evidence type="ECO:0000313" key="3">
    <source>
        <dbReference type="Proteomes" id="UP001370490"/>
    </source>
</evidence>
<dbReference type="InterPro" id="IPR036893">
    <property type="entry name" value="SBP_sf"/>
</dbReference>
<keyword evidence="1" id="KW-0732">Signal</keyword>
<dbReference type="SUPFAM" id="SSF52058">
    <property type="entry name" value="L domain-like"/>
    <property type="match status" value="1"/>
</dbReference>
<dbReference type="GO" id="GO:0005634">
    <property type="term" value="C:nucleus"/>
    <property type="evidence" value="ECO:0007669"/>
    <property type="project" value="InterPro"/>
</dbReference>